<protein>
    <submittedName>
        <fullName evidence="6">Response regulator transcription factor</fullName>
    </submittedName>
</protein>
<keyword evidence="7" id="KW-1185">Reference proteome</keyword>
<dbReference type="PANTHER" id="PTHR44688">
    <property type="entry name" value="DNA-BINDING TRANSCRIPTIONAL ACTIVATOR DEVR_DOSR"/>
    <property type="match status" value="1"/>
</dbReference>
<dbReference type="PANTHER" id="PTHR44688:SF16">
    <property type="entry name" value="DNA-BINDING TRANSCRIPTIONAL ACTIVATOR DEVR_DOSR"/>
    <property type="match status" value="1"/>
</dbReference>
<keyword evidence="1" id="KW-0597">Phosphoprotein</keyword>
<dbReference type="SUPFAM" id="SSF52172">
    <property type="entry name" value="CheY-like"/>
    <property type="match status" value="1"/>
</dbReference>
<keyword evidence="5" id="KW-0804">Transcription</keyword>
<dbReference type="SUPFAM" id="SSF46894">
    <property type="entry name" value="C-terminal effector domain of the bipartite response regulators"/>
    <property type="match status" value="1"/>
</dbReference>
<evidence type="ECO:0000313" key="7">
    <source>
        <dbReference type="Proteomes" id="UP000510721"/>
    </source>
</evidence>
<dbReference type="InterPro" id="IPR036388">
    <property type="entry name" value="WH-like_DNA-bd_sf"/>
</dbReference>
<sequence length="208" mass="22720">MPHSRSVYIVDDDEDIRIALEALLDSIGFQVTTFSSAEEFLSRVDLDKPGCLVLDVRLTGQSGIALQNHLNRMGNEIPIIFISGHGDIPMAVKAIKAGAAEFLTKPVRPQDLIDAIHAALESDSQRRARFAATNASQRLYNGLTPREKDVMSLIVAGHGNKQTAILLGISEPTVKAHRGQVMKKLNMQSLPDLVRFARELDVEGPSKA</sequence>
<keyword evidence="4" id="KW-0238">DNA-binding</keyword>
<dbReference type="Gene3D" id="3.40.50.2300">
    <property type="match status" value="1"/>
</dbReference>
<dbReference type="EMBL" id="CP041238">
    <property type="protein sequence ID" value="QLL61578.1"/>
    <property type="molecule type" value="Genomic_DNA"/>
</dbReference>
<dbReference type="CDD" id="cd17537">
    <property type="entry name" value="REC_FixJ"/>
    <property type="match status" value="1"/>
</dbReference>
<dbReference type="Gene3D" id="1.10.10.10">
    <property type="entry name" value="Winged helix-like DNA-binding domain superfamily/Winged helix DNA-binding domain"/>
    <property type="match status" value="1"/>
</dbReference>
<dbReference type="Proteomes" id="UP000510721">
    <property type="component" value="Chromosome"/>
</dbReference>
<evidence type="ECO:0000256" key="1">
    <source>
        <dbReference type="ARBA" id="ARBA00022553"/>
    </source>
</evidence>
<dbReference type="AlphaFoldDB" id="A0A859QW86"/>
<dbReference type="GO" id="GO:0000160">
    <property type="term" value="P:phosphorelay signal transduction system"/>
    <property type="evidence" value="ECO:0007669"/>
    <property type="project" value="UniProtKB-KW"/>
</dbReference>
<dbReference type="InterPro" id="IPR001789">
    <property type="entry name" value="Sig_transdc_resp-reg_receiver"/>
</dbReference>
<proteinExistence type="predicted"/>
<evidence type="ECO:0000256" key="3">
    <source>
        <dbReference type="ARBA" id="ARBA00023015"/>
    </source>
</evidence>
<dbReference type="PRINTS" id="PR00038">
    <property type="entry name" value="HTHLUXR"/>
</dbReference>
<organism evidence="6 7">
    <name type="scientific">Sinorhizobium mexicanum</name>
    <dbReference type="NCBI Taxonomy" id="375549"/>
    <lineage>
        <taxon>Bacteria</taxon>
        <taxon>Pseudomonadati</taxon>
        <taxon>Pseudomonadota</taxon>
        <taxon>Alphaproteobacteria</taxon>
        <taxon>Hyphomicrobiales</taxon>
        <taxon>Rhizobiaceae</taxon>
        <taxon>Sinorhizobium/Ensifer group</taxon>
        <taxon>Sinorhizobium</taxon>
    </lineage>
</organism>
<dbReference type="InterPro" id="IPR011006">
    <property type="entry name" value="CheY-like_superfamily"/>
</dbReference>
<reference evidence="6 7" key="1">
    <citation type="submission" date="2019-06" db="EMBL/GenBank/DDBJ databases">
        <title>Complete genome sequence of Ensifer mexicanus ITTG R7 isolated from nodules of Acacia angustissima (Mill.) Kuntze.</title>
        <authorList>
            <person name="Rincon-Rosales R."/>
            <person name="Rogel M.A."/>
            <person name="Guerrero G."/>
            <person name="Rincon-Molina C.I."/>
            <person name="Lopez-Lopez A."/>
            <person name="Martinez-Romero E."/>
        </authorList>
    </citation>
    <scope>NUCLEOTIDE SEQUENCE [LARGE SCALE GENOMIC DNA]</scope>
    <source>
        <strain evidence="6 7">ITTG R7</strain>
    </source>
</reference>
<evidence type="ECO:0000256" key="5">
    <source>
        <dbReference type="ARBA" id="ARBA00023163"/>
    </source>
</evidence>
<dbReference type="KEGG" id="emx:FKV68_09015"/>
<keyword evidence="3" id="KW-0805">Transcription regulation</keyword>
<dbReference type="Pfam" id="PF00072">
    <property type="entry name" value="Response_reg"/>
    <property type="match status" value="1"/>
</dbReference>
<dbReference type="InterPro" id="IPR016032">
    <property type="entry name" value="Sig_transdc_resp-reg_C-effctor"/>
</dbReference>
<dbReference type="RefSeq" id="WP_180941128.1">
    <property type="nucleotide sequence ID" value="NZ_CP041238.1"/>
</dbReference>
<accession>A0A859QW86</accession>
<evidence type="ECO:0000256" key="2">
    <source>
        <dbReference type="ARBA" id="ARBA00023012"/>
    </source>
</evidence>
<dbReference type="PROSITE" id="PS50043">
    <property type="entry name" value="HTH_LUXR_2"/>
    <property type="match status" value="1"/>
</dbReference>
<dbReference type="SMART" id="SM00448">
    <property type="entry name" value="REC"/>
    <property type="match status" value="1"/>
</dbReference>
<keyword evidence="2" id="KW-0902">Two-component regulatory system</keyword>
<dbReference type="CDD" id="cd06170">
    <property type="entry name" value="LuxR_C_like"/>
    <property type="match status" value="1"/>
</dbReference>
<dbReference type="PROSITE" id="PS50110">
    <property type="entry name" value="RESPONSE_REGULATORY"/>
    <property type="match status" value="1"/>
</dbReference>
<evidence type="ECO:0000256" key="4">
    <source>
        <dbReference type="ARBA" id="ARBA00023125"/>
    </source>
</evidence>
<dbReference type="FunFam" id="3.40.50.2300:FF:000018">
    <property type="entry name" value="DNA-binding transcriptional regulator NtrC"/>
    <property type="match status" value="1"/>
</dbReference>
<name>A0A859QW86_9HYPH</name>
<evidence type="ECO:0000313" key="6">
    <source>
        <dbReference type="EMBL" id="QLL61578.1"/>
    </source>
</evidence>
<dbReference type="GO" id="GO:0006355">
    <property type="term" value="P:regulation of DNA-templated transcription"/>
    <property type="evidence" value="ECO:0007669"/>
    <property type="project" value="InterPro"/>
</dbReference>
<dbReference type="InterPro" id="IPR000792">
    <property type="entry name" value="Tscrpt_reg_LuxR_C"/>
</dbReference>
<dbReference type="GO" id="GO:0003677">
    <property type="term" value="F:DNA binding"/>
    <property type="evidence" value="ECO:0007669"/>
    <property type="project" value="UniProtKB-KW"/>
</dbReference>
<gene>
    <name evidence="6" type="ORF">FKV68_09015</name>
</gene>
<dbReference type="SMART" id="SM00421">
    <property type="entry name" value="HTH_LUXR"/>
    <property type="match status" value="1"/>
</dbReference>
<dbReference type="Pfam" id="PF00196">
    <property type="entry name" value="GerE"/>
    <property type="match status" value="1"/>
</dbReference>